<dbReference type="Gene3D" id="1.10.10.10">
    <property type="entry name" value="Winged helix-like DNA-binding domain superfamily/Winged helix DNA-binding domain"/>
    <property type="match status" value="1"/>
</dbReference>
<name>A0A6L2NVD5_TANCI</name>
<evidence type="ECO:0000259" key="3">
    <source>
        <dbReference type="PROSITE" id="PS50961"/>
    </source>
</evidence>
<dbReference type="GO" id="GO:0003729">
    <property type="term" value="F:mRNA binding"/>
    <property type="evidence" value="ECO:0007669"/>
    <property type="project" value="TreeGrafter"/>
</dbReference>
<dbReference type="EMBL" id="BKCJ010010122">
    <property type="protein sequence ID" value="GEU90160.1"/>
    <property type="molecule type" value="Genomic_DNA"/>
</dbReference>
<reference evidence="4" key="1">
    <citation type="journal article" date="2019" name="Sci. Rep.">
        <title>Draft genome of Tanacetum cinerariifolium, the natural source of mosquito coil.</title>
        <authorList>
            <person name="Yamashiro T."/>
            <person name="Shiraishi A."/>
            <person name="Satake H."/>
            <person name="Nakayama K."/>
        </authorList>
    </citation>
    <scope>NUCLEOTIDE SEQUENCE</scope>
</reference>
<dbReference type="PANTHER" id="PTHR22792">
    <property type="entry name" value="LUPUS LA PROTEIN-RELATED"/>
    <property type="match status" value="1"/>
</dbReference>
<dbReference type="InterPro" id="IPR036390">
    <property type="entry name" value="WH_DNA-bd_sf"/>
</dbReference>
<dbReference type="InterPro" id="IPR036388">
    <property type="entry name" value="WH-like_DNA-bd_sf"/>
</dbReference>
<evidence type="ECO:0000256" key="1">
    <source>
        <dbReference type="ARBA" id="ARBA00022884"/>
    </source>
</evidence>
<dbReference type="PANTHER" id="PTHR22792:SF66">
    <property type="entry name" value="LA-RELATED PROTEIN 6B"/>
    <property type="match status" value="1"/>
</dbReference>
<dbReference type="SUPFAM" id="SSF46785">
    <property type="entry name" value="Winged helix' DNA-binding domain"/>
    <property type="match status" value="1"/>
</dbReference>
<comment type="caution">
    <text evidence="4">The sequence shown here is derived from an EMBL/GenBank/DDBJ whole genome shotgun (WGS) entry which is preliminary data.</text>
</comment>
<protein>
    <submittedName>
        <fullName evidence="4">La-related protein 6B</fullName>
    </submittedName>
</protein>
<dbReference type="GO" id="GO:0005634">
    <property type="term" value="C:nucleus"/>
    <property type="evidence" value="ECO:0007669"/>
    <property type="project" value="TreeGrafter"/>
</dbReference>
<evidence type="ECO:0000313" key="4">
    <source>
        <dbReference type="EMBL" id="GEU90160.1"/>
    </source>
</evidence>
<gene>
    <name evidence="4" type="ORF">Tci_062138</name>
</gene>
<dbReference type="Pfam" id="PF05383">
    <property type="entry name" value="La"/>
    <property type="match status" value="1"/>
</dbReference>
<feature type="domain" description="HTH La-type RNA-binding" evidence="3">
    <location>
        <begin position="17"/>
        <end position="96"/>
    </location>
</feature>
<dbReference type="SMART" id="SM00715">
    <property type="entry name" value="LA"/>
    <property type="match status" value="1"/>
</dbReference>
<dbReference type="PROSITE" id="PS50961">
    <property type="entry name" value="HTH_LA"/>
    <property type="match status" value="1"/>
</dbReference>
<keyword evidence="1 2" id="KW-0694">RNA-binding</keyword>
<dbReference type="InterPro" id="IPR045180">
    <property type="entry name" value="La_dom_prot"/>
</dbReference>
<dbReference type="InterPro" id="IPR006630">
    <property type="entry name" value="La_HTH"/>
</dbReference>
<dbReference type="AlphaFoldDB" id="A0A6L2NVD5"/>
<proteinExistence type="predicted"/>
<sequence length="96" mass="10966">MYEMCKIIMVDDKKVLAEAFLYTYIVALRKAEYYFSDIKLATTDHLIRFISKDLEGYVPISVVVTFKKIKALVSGHAQLATILRNSGKLVGFFKQP</sequence>
<accession>A0A6L2NVD5</accession>
<organism evidence="4">
    <name type="scientific">Tanacetum cinerariifolium</name>
    <name type="common">Dalmatian daisy</name>
    <name type="synonym">Chrysanthemum cinerariifolium</name>
    <dbReference type="NCBI Taxonomy" id="118510"/>
    <lineage>
        <taxon>Eukaryota</taxon>
        <taxon>Viridiplantae</taxon>
        <taxon>Streptophyta</taxon>
        <taxon>Embryophyta</taxon>
        <taxon>Tracheophyta</taxon>
        <taxon>Spermatophyta</taxon>
        <taxon>Magnoliopsida</taxon>
        <taxon>eudicotyledons</taxon>
        <taxon>Gunneridae</taxon>
        <taxon>Pentapetalae</taxon>
        <taxon>asterids</taxon>
        <taxon>campanulids</taxon>
        <taxon>Asterales</taxon>
        <taxon>Asteraceae</taxon>
        <taxon>Asteroideae</taxon>
        <taxon>Anthemideae</taxon>
        <taxon>Anthemidinae</taxon>
        <taxon>Tanacetum</taxon>
    </lineage>
</organism>
<evidence type="ECO:0000256" key="2">
    <source>
        <dbReference type="PROSITE-ProRule" id="PRU00332"/>
    </source>
</evidence>